<dbReference type="Pfam" id="PF03705">
    <property type="entry name" value="CheR_N"/>
    <property type="match status" value="1"/>
</dbReference>
<evidence type="ECO:0000256" key="6">
    <source>
        <dbReference type="PROSITE-ProRule" id="PRU00050"/>
    </source>
</evidence>
<dbReference type="InterPro" id="IPR022641">
    <property type="entry name" value="CheR_N"/>
</dbReference>
<dbReference type="Gene3D" id="1.10.155.10">
    <property type="entry name" value="Chemotaxis receptor methyltransferase CheR, N-terminal domain"/>
    <property type="match status" value="1"/>
</dbReference>
<dbReference type="CDD" id="cd00130">
    <property type="entry name" value="PAS"/>
    <property type="match status" value="2"/>
</dbReference>
<dbReference type="GO" id="GO:0032259">
    <property type="term" value="P:methylation"/>
    <property type="evidence" value="ECO:0007669"/>
    <property type="project" value="UniProtKB-KW"/>
</dbReference>
<dbReference type="PANTHER" id="PTHR24422:SF27">
    <property type="entry name" value="PROTEIN-GLUTAMATE O-METHYLTRANSFERASE"/>
    <property type="match status" value="1"/>
</dbReference>
<feature type="region of interest" description="Disordered" evidence="7">
    <location>
        <begin position="726"/>
        <end position="748"/>
    </location>
</feature>
<evidence type="ECO:0000259" key="8">
    <source>
        <dbReference type="PROSITE" id="PS50122"/>
    </source>
</evidence>
<sequence>MCFFTVLSEKTSMNKLLGGSRMPDMAKKNSSAAQNQQIQTQAISFSPKAQEPVFPIVAMGASAGGLAAFEAFFKGLPAEPKPNMAFVLVQHLAPDHQSLLKDLIQRYTPLPVFEIEQGMQVQSNSIYIIPPNRDLRYVAGQFVLAEPVLARGKRLPIDLFFQSLADELTQHAIGIVLSGTGHDGSAGLQAIQREGGLTLVQKPDTAEYDGMPRSALERIVPDFVLPPVEMATQLGLFFEKSEDDSVVVSSPLSADPGHVMQKIFNLLRIQLGHDFSQYKPNTIARRVERRMAVHHLQNFEQYLEFLQEHAAELDALFCELLIGVTSFFRDPEAFAALEQQVIPKIFETPTFEGVLRIWVPACSTGEEAYSLAILCAEHQAFLKENFNIQIFATDIDSRAIAKARSGHYSAESVANLSPERLARYFSRVSQETEGEKVVYRVHKAIRDMLVFSEQDVIKDPPFSKLDLISCRNLLIYLGGALQKRVIPLFHYALNARGYLFLGTSENVTDSEHLFKAVDRRHKIYQGITGSQQSSLSAVMPPLFSVAPRVSLLKHSAHPSVKLSLRSLTEQSVLQMAVPAAVLVSKNGDILYIHGRTGLFLEPAPGEIGVNNIVKMARDGLQRELSAALHRAALQHETVVCRNLQVKTNGDYSAVNLSIYPVSEPLQDLKEPLFLVVLEAVPCLDLPEQKPLPVLAGEPALLTAEADLLVASLRQELRAKEEFLQTTNEELETTNEELRASNEEMQSVNEELQSTNEELETAKEELQSINEELATINAELQAKVLDLSRANNDMNNLLAGTEIATIFVDHALNILRFTPTATRIINLIQADIGRPVGDLVSNLVDYTDFSRDIQTVLDTLIPLECEVQSQAGKWFMMRILPYRTLENVIEGAVITFVDISAAKKAQIALQKFPLHLFSSLLLTTHEALLALDTHLNILAANAPAFTLLGDRPESLLGKPLLEIKSFACDPLALRALFEVQLAHADFCEHYLLTLSGQTPEKPGLWVNARKILDHENRCLFILLAFKTSSLETGGRL</sequence>
<comment type="caution">
    <text evidence="10">The sequence shown here is derived from an EMBL/GenBank/DDBJ whole genome shotgun (WGS) entry which is preliminary data.</text>
</comment>
<dbReference type="InterPro" id="IPR000673">
    <property type="entry name" value="Sig_transdc_resp-reg_Me-estase"/>
</dbReference>
<evidence type="ECO:0000256" key="5">
    <source>
        <dbReference type="ARBA" id="ARBA00022691"/>
    </source>
</evidence>
<dbReference type="InterPro" id="IPR035909">
    <property type="entry name" value="CheB_C"/>
</dbReference>
<dbReference type="GO" id="GO:0008984">
    <property type="term" value="F:protein-glutamate methylesterase activity"/>
    <property type="evidence" value="ECO:0007669"/>
    <property type="project" value="InterPro"/>
</dbReference>
<feature type="domain" description="CheB-type methylesterase" evidence="8">
    <location>
        <begin position="50"/>
        <end position="241"/>
    </location>
</feature>
<feature type="domain" description="CheR-type methyltransferase" evidence="9">
    <location>
        <begin position="260"/>
        <end position="507"/>
    </location>
</feature>
<dbReference type="AlphaFoldDB" id="A0A2M7G498"/>
<dbReference type="GO" id="GO:0005737">
    <property type="term" value="C:cytoplasm"/>
    <property type="evidence" value="ECO:0007669"/>
    <property type="project" value="InterPro"/>
</dbReference>
<accession>A0A2M7G498</accession>
<dbReference type="Gene3D" id="3.40.50.180">
    <property type="entry name" value="Methylesterase CheB, C-terminal domain"/>
    <property type="match status" value="1"/>
</dbReference>
<evidence type="ECO:0000259" key="9">
    <source>
        <dbReference type="PROSITE" id="PS50123"/>
    </source>
</evidence>
<evidence type="ECO:0000256" key="2">
    <source>
        <dbReference type="ARBA" id="ARBA00012534"/>
    </source>
</evidence>
<dbReference type="SUPFAM" id="SSF55785">
    <property type="entry name" value="PYP-like sensor domain (PAS domain)"/>
    <property type="match status" value="2"/>
</dbReference>
<evidence type="ECO:0000313" key="11">
    <source>
        <dbReference type="Proteomes" id="UP000231019"/>
    </source>
</evidence>
<dbReference type="InterPro" id="IPR029063">
    <property type="entry name" value="SAM-dependent_MTases_sf"/>
</dbReference>
<keyword evidence="6" id="KW-0378">Hydrolase</keyword>
<dbReference type="PROSITE" id="PS50123">
    <property type="entry name" value="CHER"/>
    <property type="match status" value="1"/>
</dbReference>
<feature type="active site" evidence="6">
    <location>
        <position position="62"/>
    </location>
</feature>
<keyword evidence="5" id="KW-0949">S-adenosyl-L-methionine</keyword>
<dbReference type="SUPFAM" id="SSF52738">
    <property type="entry name" value="Methylesterase CheB, C-terminal domain"/>
    <property type="match status" value="1"/>
</dbReference>
<comment type="catalytic activity">
    <reaction evidence="1">
        <text>L-glutamyl-[protein] + S-adenosyl-L-methionine = [protein]-L-glutamate 5-O-methyl ester + S-adenosyl-L-homocysteine</text>
        <dbReference type="Rhea" id="RHEA:24452"/>
        <dbReference type="Rhea" id="RHEA-COMP:10208"/>
        <dbReference type="Rhea" id="RHEA-COMP:10311"/>
        <dbReference type="ChEBI" id="CHEBI:29973"/>
        <dbReference type="ChEBI" id="CHEBI:57856"/>
        <dbReference type="ChEBI" id="CHEBI:59789"/>
        <dbReference type="ChEBI" id="CHEBI:82795"/>
        <dbReference type="EC" id="2.1.1.80"/>
    </reaction>
</comment>
<evidence type="ECO:0000256" key="3">
    <source>
        <dbReference type="ARBA" id="ARBA00022603"/>
    </source>
</evidence>
<gene>
    <name evidence="10" type="ORF">COW36_13180</name>
</gene>
<dbReference type="InterPro" id="IPR036804">
    <property type="entry name" value="CheR_N_sf"/>
</dbReference>
<feature type="active site" evidence="6">
    <location>
        <position position="183"/>
    </location>
</feature>
<dbReference type="InterPro" id="IPR022642">
    <property type="entry name" value="CheR_C"/>
</dbReference>
<dbReference type="InterPro" id="IPR000014">
    <property type="entry name" value="PAS"/>
</dbReference>
<dbReference type="InterPro" id="IPR050903">
    <property type="entry name" value="Bact_Chemotaxis_MeTrfase"/>
</dbReference>
<evidence type="ECO:0000313" key="10">
    <source>
        <dbReference type="EMBL" id="PIW16712.1"/>
    </source>
</evidence>
<name>A0A2M7G498_9BACT</name>
<dbReference type="SUPFAM" id="SSF53335">
    <property type="entry name" value="S-adenosyl-L-methionine-dependent methyltransferases"/>
    <property type="match status" value="1"/>
</dbReference>
<keyword evidence="6" id="KW-0145">Chemotaxis</keyword>
<dbReference type="SUPFAM" id="SSF47757">
    <property type="entry name" value="Chemotaxis receptor methyltransferase CheR, N-terminal domain"/>
    <property type="match status" value="1"/>
</dbReference>
<dbReference type="GO" id="GO:0006935">
    <property type="term" value="P:chemotaxis"/>
    <property type="evidence" value="ECO:0007669"/>
    <property type="project" value="UniProtKB-UniRule"/>
</dbReference>
<dbReference type="GO" id="GO:0008983">
    <property type="term" value="F:protein-glutamate O-methyltransferase activity"/>
    <property type="evidence" value="ECO:0007669"/>
    <property type="project" value="UniProtKB-EC"/>
</dbReference>
<dbReference type="EC" id="2.1.1.80" evidence="2"/>
<dbReference type="PROSITE" id="PS50122">
    <property type="entry name" value="CHEB"/>
    <property type="match status" value="1"/>
</dbReference>
<dbReference type="PANTHER" id="PTHR24422">
    <property type="entry name" value="CHEMOTAXIS PROTEIN METHYLTRANSFERASE"/>
    <property type="match status" value="1"/>
</dbReference>
<dbReference type="SMART" id="SM00138">
    <property type="entry name" value="MeTrc"/>
    <property type="match status" value="1"/>
</dbReference>
<dbReference type="Pfam" id="PF01339">
    <property type="entry name" value="CheB_methylest"/>
    <property type="match status" value="1"/>
</dbReference>
<reference evidence="10 11" key="1">
    <citation type="submission" date="2017-09" db="EMBL/GenBank/DDBJ databases">
        <title>Depth-based differentiation of microbial function through sediment-hosted aquifers and enrichment of novel symbionts in the deep terrestrial subsurface.</title>
        <authorList>
            <person name="Probst A.J."/>
            <person name="Ladd B."/>
            <person name="Jarett J.K."/>
            <person name="Geller-Mcgrath D.E."/>
            <person name="Sieber C.M."/>
            <person name="Emerson J.B."/>
            <person name="Anantharaman K."/>
            <person name="Thomas B.C."/>
            <person name="Malmstrom R."/>
            <person name="Stieglmeier M."/>
            <person name="Klingl A."/>
            <person name="Woyke T."/>
            <person name="Ryan C.M."/>
            <person name="Banfield J.F."/>
        </authorList>
    </citation>
    <scope>NUCLEOTIDE SEQUENCE [LARGE SCALE GENOMIC DNA]</scope>
    <source>
        <strain evidence="10">CG17_big_fil_post_rev_8_21_14_2_50_48_46</strain>
    </source>
</reference>
<dbReference type="Proteomes" id="UP000231019">
    <property type="component" value="Unassembled WGS sequence"/>
</dbReference>
<dbReference type="Gene3D" id="3.30.450.20">
    <property type="entry name" value="PAS domain"/>
    <property type="match status" value="1"/>
</dbReference>
<dbReference type="Gene3D" id="3.40.50.150">
    <property type="entry name" value="Vaccinia Virus protein VP39"/>
    <property type="match status" value="1"/>
</dbReference>
<dbReference type="InterPro" id="IPR035965">
    <property type="entry name" value="PAS-like_dom_sf"/>
</dbReference>
<dbReference type="Pfam" id="PF13596">
    <property type="entry name" value="PAS_10"/>
    <property type="match status" value="1"/>
</dbReference>
<dbReference type="PRINTS" id="PR00996">
    <property type="entry name" value="CHERMTFRASE"/>
</dbReference>
<organism evidence="10 11">
    <name type="scientific">bacterium (Candidatus Blackallbacteria) CG17_big_fil_post_rev_8_21_14_2_50_48_46</name>
    <dbReference type="NCBI Taxonomy" id="2014261"/>
    <lineage>
        <taxon>Bacteria</taxon>
        <taxon>Candidatus Blackallbacteria</taxon>
    </lineage>
</organism>
<feature type="active site" evidence="6">
    <location>
        <position position="91"/>
    </location>
</feature>
<evidence type="ECO:0000256" key="7">
    <source>
        <dbReference type="SAM" id="MobiDB-lite"/>
    </source>
</evidence>
<dbReference type="EMBL" id="PFFQ01000037">
    <property type="protein sequence ID" value="PIW16712.1"/>
    <property type="molecule type" value="Genomic_DNA"/>
</dbReference>
<dbReference type="GO" id="GO:0000156">
    <property type="term" value="F:phosphorelay response regulator activity"/>
    <property type="evidence" value="ECO:0007669"/>
    <property type="project" value="InterPro"/>
</dbReference>
<dbReference type="CDD" id="cd16434">
    <property type="entry name" value="CheB-CheR_fusion"/>
    <property type="match status" value="1"/>
</dbReference>
<dbReference type="Pfam" id="PF01739">
    <property type="entry name" value="CheR"/>
    <property type="match status" value="1"/>
</dbReference>
<keyword evidence="4" id="KW-0808">Transferase</keyword>
<evidence type="ECO:0000256" key="4">
    <source>
        <dbReference type="ARBA" id="ARBA00022679"/>
    </source>
</evidence>
<evidence type="ECO:0000256" key="1">
    <source>
        <dbReference type="ARBA" id="ARBA00001541"/>
    </source>
</evidence>
<keyword evidence="3" id="KW-0489">Methyltransferase</keyword>
<proteinExistence type="predicted"/>
<protein>
    <recommendedName>
        <fullName evidence="2">protein-glutamate O-methyltransferase</fullName>
        <ecNumber evidence="2">2.1.1.80</ecNumber>
    </recommendedName>
</protein>
<dbReference type="SMART" id="SM00091">
    <property type="entry name" value="PAS"/>
    <property type="match status" value="2"/>
</dbReference>
<dbReference type="InterPro" id="IPR000780">
    <property type="entry name" value="CheR_MeTrfase"/>
</dbReference>